<protein>
    <recommendedName>
        <fullName evidence="1">Reverse transcriptase Ty1/copia-type domain-containing protein</fullName>
    </recommendedName>
</protein>
<accession>A0ABQ9IFE9</accession>
<dbReference type="PANTHER" id="PTHR11439:SF483">
    <property type="entry name" value="PEPTIDE SYNTHASE GLIP-LIKE, PUTATIVE (AFU_ORTHOLOGUE AFUA_3G12920)-RELATED"/>
    <property type="match status" value="1"/>
</dbReference>
<dbReference type="Pfam" id="PF07727">
    <property type="entry name" value="RVT_2"/>
    <property type="match status" value="1"/>
</dbReference>
<feature type="domain" description="Reverse transcriptase Ty1/copia-type" evidence="1">
    <location>
        <begin position="17"/>
        <end position="157"/>
    </location>
</feature>
<dbReference type="EMBL" id="JARBHB010000001">
    <property type="protein sequence ID" value="KAJ8895379.1"/>
    <property type="molecule type" value="Genomic_DNA"/>
</dbReference>
<keyword evidence="3" id="KW-1185">Reference proteome</keyword>
<organism evidence="2 3">
    <name type="scientific">Dryococelus australis</name>
    <dbReference type="NCBI Taxonomy" id="614101"/>
    <lineage>
        <taxon>Eukaryota</taxon>
        <taxon>Metazoa</taxon>
        <taxon>Ecdysozoa</taxon>
        <taxon>Arthropoda</taxon>
        <taxon>Hexapoda</taxon>
        <taxon>Insecta</taxon>
        <taxon>Pterygota</taxon>
        <taxon>Neoptera</taxon>
        <taxon>Polyneoptera</taxon>
        <taxon>Phasmatodea</taxon>
        <taxon>Verophasmatodea</taxon>
        <taxon>Anareolatae</taxon>
        <taxon>Phasmatidae</taxon>
        <taxon>Eurycanthinae</taxon>
        <taxon>Dryococelus</taxon>
    </lineage>
</organism>
<proteinExistence type="predicted"/>
<dbReference type="Proteomes" id="UP001159363">
    <property type="component" value="Chromosome 1"/>
</dbReference>
<evidence type="ECO:0000313" key="2">
    <source>
        <dbReference type="EMBL" id="KAJ8895379.1"/>
    </source>
</evidence>
<gene>
    <name evidence="2" type="ORF">PR048_000711</name>
</gene>
<sequence length="357" mass="40907">MWLNAMQEEVASLENSNTWELIECPPNVKWVFSEKEVMGQTVKRTRLVARGCFQGSEAAEEIYAPVARMTTLRIHLSVATQRGWSMNQLNVKCMFLYGDLDEPVYMKVLVGVNWELYDGNIECKLIKSLYELKQSPQCWYKRFSQTLRDMGFEPSNVFSKFNMTDCKYSAIPMVPKLHIEPSGTCREGLPYRDNRGCHMYFMMGSRPDLSFLYGRSDGTIVDAFVNADFANDSHDRKSETGFFIRVFSNKVIWKNKKQPYMSLSSTEAEYIALATLQQLNDTQYCIKMASTFETKCSKHLSVKHHFVKVLKLVYIDSHNPVADVLTKALPCSKFQFCVTRLGMSKLGGGVEKSNFDV</sequence>
<comment type="caution">
    <text evidence="2">The sequence shown here is derived from an EMBL/GenBank/DDBJ whole genome shotgun (WGS) entry which is preliminary data.</text>
</comment>
<evidence type="ECO:0000259" key="1">
    <source>
        <dbReference type="Pfam" id="PF07727"/>
    </source>
</evidence>
<dbReference type="InterPro" id="IPR013103">
    <property type="entry name" value="RVT_2"/>
</dbReference>
<dbReference type="PANTHER" id="PTHR11439">
    <property type="entry name" value="GAG-POL-RELATED RETROTRANSPOSON"/>
    <property type="match status" value="1"/>
</dbReference>
<reference evidence="2 3" key="1">
    <citation type="submission" date="2023-02" db="EMBL/GenBank/DDBJ databases">
        <title>LHISI_Scaffold_Assembly.</title>
        <authorList>
            <person name="Stuart O.P."/>
            <person name="Cleave R."/>
            <person name="Magrath M.J.L."/>
            <person name="Mikheyev A.S."/>
        </authorList>
    </citation>
    <scope>NUCLEOTIDE SEQUENCE [LARGE SCALE GENOMIC DNA]</scope>
    <source>
        <strain evidence="2">Daus_M_001</strain>
        <tissue evidence="2">Leg muscle</tissue>
    </source>
</reference>
<dbReference type="CDD" id="cd09272">
    <property type="entry name" value="RNase_HI_RT_Ty1"/>
    <property type="match status" value="1"/>
</dbReference>
<evidence type="ECO:0000313" key="3">
    <source>
        <dbReference type="Proteomes" id="UP001159363"/>
    </source>
</evidence>
<name>A0ABQ9IFE9_9NEOP</name>